<evidence type="ECO:0000256" key="10">
    <source>
        <dbReference type="ARBA" id="ARBA00044624"/>
    </source>
</evidence>
<dbReference type="GO" id="GO:0005524">
    <property type="term" value="F:ATP binding"/>
    <property type="evidence" value="ECO:0007669"/>
    <property type="project" value="InterPro"/>
</dbReference>
<feature type="domain" description="mRNA capping enzyme adenylation" evidence="12">
    <location>
        <begin position="13"/>
        <end position="236"/>
    </location>
</feature>
<keyword evidence="5" id="KW-0548">Nucleotidyltransferase</keyword>
<reference evidence="14" key="1">
    <citation type="submission" date="2021-01" db="EMBL/GenBank/DDBJ databases">
        <authorList>
            <person name="Corre E."/>
            <person name="Pelletier E."/>
            <person name="Niang G."/>
            <person name="Scheremetjew M."/>
            <person name="Finn R."/>
            <person name="Kale V."/>
            <person name="Holt S."/>
            <person name="Cochrane G."/>
            <person name="Meng A."/>
            <person name="Brown T."/>
            <person name="Cohen L."/>
        </authorList>
    </citation>
    <scope>NUCLEOTIDE SEQUENCE</scope>
    <source>
        <strain evidence="14">PLY182g</strain>
    </source>
</reference>
<dbReference type="InterPro" id="IPR013846">
    <property type="entry name" value="mRNA_cap_enzyme_C"/>
</dbReference>
<dbReference type="Gene3D" id="2.40.50.140">
    <property type="entry name" value="Nucleic acid-binding proteins"/>
    <property type="match status" value="1"/>
</dbReference>
<evidence type="ECO:0000259" key="12">
    <source>
        <dbReference type="Pfam" id="PF01331"/>
    </source>
</evidence>
<dbReference type="EC" id="2.7.7.50" evidence="2"/>
<dbReference type="CDD" id="cd07895">
    <property type="entry name" value="Adenylation_mRNA_capping"/>
    <property type="match status" value="1"/>
</dbReference>
<dbReference type="Gene3D" id="3.30.470.30">
    <property type="entry name" value="DNA ligase/mRNA capping enzyme"/>
    <property type="match status" value="1"/>
</dbReference>
<keyword evidence="9" id="KW-0539">Nucleus</keyword>
<dbReference type="InterPro" id="IPR051029">
    <property type="entry name" value="mRNA_Capping_Enz/RNA_Phosphat"/>
</dbReference>
<gene>
    <name evidence="14" type="ORF">CPEL01642_LOCUS4891</name>
</gene>
<keyword evidence="6" id="KW-0547">Nucleotide-binding</keyword>
<feature type="domain" description="mRNA capping enzyme C-terminal" evidence="13">
    <location>
        <begin position="240"/>
        <end position="368"/>
    </location>
</feature>
<evidence type="ECO:0000256" key="8">
    <source>
        <dbReference type="ARBA" id="ARBA00023134"/>
    </source>
</evidence>
<evidence type="ECO:0000256" key="6">
    <source>
        <dbReference type="ARBA" id="ARBA00022741"/>
    </source>
</evidence>
<dbReference type="EMBL" id="HBEY01010108">
    <property type="protein sequence ID" value="CAD8601560.1"/>
    <property type="molecule type" value="Transcribed_RNA"/>
</dbReference>
<evidence type="ECO:0000256" key="2">
    <source>
        <dbReference type="ARBA" id="ARBA00012475"/>
    </source>
</evidence>
<evidence type="ECO:0000313" key="14">
    <source>
        <dbReference type="EMBL" id="CAD8601560.1"/>
    </source>
</evidence>
<feature type="region of interest" description="Disordered" evidence="11">
    <location>
        <begin position="345"/>
        <end position="385"/>
    </location>
</feature>
<keyword evidence="3" id="KW-0507">mRNA processing</keyword>
<dbReference type="InterPro" id="IPR012340">
    <property type="entry name" value="NA-bd_OB-fold"/>
</dbReference>
<accession>A0A7S0PZ66</accession>
<evidence type="ECO:0000256" key="5">
    <source>
        <dbReference type="ARBA" id="ARBA00022695"/>
    </source>
</evidence>
<name>A0A7S0PZ66_9EUKA</name>
<dbReference type="PANTHER" id="PTHR10367">
    <property type="entry name" value="MRNA-CAPPING ENZYME"/>
    <property type="match status" value="1"/>
</dbReference>
<dbReference type="Pfam" id="PF01331">
    <property type="entry name" value="mRNA_cap_enzyme"/>
    <property type="match status" value="1"/>
</dbReference>
<dbReference type="AlphaFoldDB" id="A0A7S0PZ66"/>
<keyword evidence="7" id="KW-0506">mRNA capping</keyword>
<dbReference type="GO" id="GO:0004484">
    <property type="term" value="F:mRNA guanylyltransferase activity"/>
    <property type="evidence" value="ECO:0007669"/>
    <property type="project" value="UniProtKB-EC"/>
</dbReference>
<dbReference type="Pfam" id="PF03919">
    <property type="entry name" value="mRNA_cap_C"/>
    <property type="match status" value="1"/>
</dbReference>
<evidence type="ECO:0000256" key="1">
    <source>
        <dbReference type="ARBA" id="ARBA00004123"/>
    </source>
</evidence>
<evidence type="ECO:0000256" key="11">
    <source>
        <dbReference type="SAM" id="MobiDB-lite"/>
    </source>
</evidence>
<dbReference type="GO" id="GO:0005634">
    <property type="term" value="C:nucleus"/>
    <property type="evidence" value="ECO:0007669"/>
    <property type="project" value="UniProtKB-SubCell"/>
</dbReference>
<keyword evidence="4" id="KW-0808">Transferase</keyword>
<dbReference type="SUPFAM" id="SSF56091">
    <property type="entry name" value="DNA ligase/mRNA capping enzyme, catalytic domain"/>
    <property type="match status" value="1"/>
</dbReference>
<keyword evidence="8" id="KW-0342">GTP-binding</keyword>
<evidence type="ECO:0000256" key="3">
    <source>
        <dbReference type="ARBA" id="ARBA00022664"/>
    </source>
</evidence>
<comment type="subcellular location">
    <subcellularLocation>
        <location evidence="1">Nucleus</location>
    </subcellularLocation>
</comment>
<evidence type="ECO:0000256" key="4">
    <source>
        <dbReference type="ARBA" id="ARBA00022679"/>
    </source>
</evidence>
<evidence type="ECO:0000256" key="7">
    <source>
        <dbReference type="ARBA" id="ARBA00023042"/>
    </source>
</evidence>
<organism evidence="14">
    <name type="scientific">Coccolithus braarudii</name>
    <dbReference type="NCBI Taxonomy" id="221442"/>
    <lineage>
        <taxon>Eukaryota</taxon>
        <taxon>Haptista</taxon>
        <taxon>Haptophyta</taxon>
        <taxon>Prymnesiophyceae</taxon>
        <taxon>Coccolithales</taxon>
        <taxon>Coccolithaceae</taxon>
        <taxon>Coccolithus</taxon>
    </lineage>
</organism>
<dbReference type="GO" id="GO:0005525">
    <property type="term" value="F:GTP binding"/>
    <property type="evidence" value="ECO:0007669"/>
    <property type="project" value="UniProtKB-KW"/>
</dbReference>
<proteinExistence type="predicted"/>
<dbReference type="InterPro" id="IPR001339">
    <property type="entry name" value="mRNA_cap_enzyme_adenylation"/>
</dbReference>
<dbReference type="SUPFAM" id="SSF50249">
    <property type="entry name" value="Nucleic acid-binding proteins"/>
    <property type="match status" value="1"/>
</dbReference>
<protein>
    <recommendedName>
        <fullName evidence="2">mRNA guanylyltransferase</fullName>
        <ecNumber evidence="2">2.7.7.50</ecNumber>
    </recommendedName>
</protein>
<comment type="catalytic activity">
    <reaction evidence="10">
        <text>a 5'-end diphospho-ribonucleoside in mRNA + GTP + H(+) = a 5'-end (5'-triphosphoguanosine)-ribonucleoside in mRNA + diphosphate</text>
        <dbReference type="Rhea" id="RHEA:67012"/>
        <dbReference type="Rhea" id="RHEA-COMP:17165"/>
        <dbReference type="Rhea" id="RHEA-COMP:17166"/>
        <dbReference type="ChEBI" id="CHEBI:15378"/>
        <dbReference type="ChEBI" id="CHEBI:33019"/>
        <dbReference type="ChEBI" id="CHEBI:37565"/>
        <dbReference type="ChEBI" id="CHEBI:167616"/>
        <dbReference type="ChEBI" id="CHEBI:167617"/>
        <dbReference type="EC" id="2.7.7.50"/>
    </reaction>
    <physiologicalReaction direction="left-to-right" evidence="10">
        <dbReference type="Rhea" id="RHEA:67013"/>
    </physiologicalReaction>
</comment>
<sequence>MGHDETERFPGSQPISFERKHLEKERQGSLFSKHYYAAEKTDGVRYMMFIAGARGAYMVDRNFEFRKLPRMHFPKRGAELYATEEPLQEVDQTLLDGELVIDEPLDKSTGEPTGKTVMRYLVYDACAVLGQTVTKQPLPIRLLAVRRDVLAPRYHAKHEGYTFPGEPFSMDLKDFYELRSLPHIFGQVTPGGEDGNHLYAYKDPLRDLLHGNDGIIFTPVEEAYEPGTCRSLLKWKPADMNSIDFQLRTEWRTEAGCEEMQPRFKLLIASQGCLLNDSYDWITFSPEQHEKFAADSQADRRIIECVWDPNWQCLTYPDDDPTWDNPTPRMGGWKCERIREDKNLPNDKRVVESVQQSARDGVSHNELMSRLFNRPPTAQPSTPAS</sequence>
<dbReference type="GO" id="GO:0006370">
    <property type="term" value="P:7-methylguanosine mRNA capping"/>
    <property type="evidence" value="ECO:0007669"/>
    <property type="project" value="UniProtKB-KW"/>
</dbReference>
<evidence type="ECO:0000259" key="13">
    <source>
        <dbReference type="Pfam" id="PF03919"/>
    </source>
</evidence>
<dbReference type="PANTHER" id="PTHR10367:SF17">
    <property type="entry name" value="MRNA-CAPPING ENZYME"/>
    <property type="match status" value="1"/>
</dbReference>
<evidence type="ECO:0000256" key="9">
    <source>
        <dbReference type="ARBA" id="ARBA00023242"/>
    </source>
</evidence>